<evidence type="ECO:0000313" key="3">
    <source>
        <dbReference type="Proteomes" id="UP001255185"/>
    </source>
</evidence>
<dbReference type="EMBL" id="JAVDVI010000001">
    <property type="protein sequence ID" value="MDR6966147.1"/>
    <property type="molecule type" value="Genomic_DNA"/>
</dbReference>
<keyword evidence="1" id="KW-0472">Membrane</keyword>
<proteinExistence type="predicted"/>
<keyword evidence="1" id="KW-0812">Transmembrane</keyword>
<sequence>MEVNWIVLGILGILIVLLVVYVVKENRKDKKSLTDFLNNDFKKKDESEFNDED</sequence>
<keyword evidence="3" id="KW-1185">Reference proteome</keyword>
<dbReference type="RefSeq" id="WP_310023602.1">
    <property type="nucleotide sequence ID" value="NZ_JAVDVI010000001.1"/>
</dbReference>
<reference evidence="2 3" key="1">
    <citation type="submission" date="2023-07" db="EMBL/GenBank/DDBJ databases">
        <title>Sorghum-associated microbial communities from plants grown in Nebraska, USA.</title>
        <authorList>
            <person name="Schachtman D."/>
        </authorList>
    </citation>
    <scope>NUCLEOTIDE SEQUENCE [LARGE SCALE GENOMIC DNA]</scope>
    <source>
        <strain evidence="2 3">3773</strain>
    </source>
</reference>
<evidence type="ECO:0000256" key="1">
    <source>
        <dbReference type="SAM" id="Phobius"/>
    </source>
</evidence>
<organism evidence="2 3">
    <name type="scientific">Flavobacterium arsenatis</name>
    <dbReference type="NCBI Taxonomy" id="1484332"/>
    <lineage>
        <taxon>Bacteria</taxon>
        <taxon>Pseudomonadati</taxon>
        <taxon>Bacteroidota</taxon>
        <taxon>Flavobacteriia</taxon>
        <taxon>Flavobacteriales</taxon>
        <taxon>Flavobacteriaceae</taxon>
        <taxon>Flavobacterium</taxon>
    </lineage>
</organism>
<name>A0ABU1TK29_9FLAO</name>
<protein>
    <submittedName>
        <fullName evidence="2">Uncharacterized protein</fullName>
    </submittedName>
</protein>
<gene>
    <name evidence="2" type="ORF">J2X31_000140</name>
</gene>
<feature type="transmembrane region" description="Helical" evidence="1">
    <location>
        <begin position="6"/>
        <end position="23"/>
    </location>
</feature>
<comment type="caution">
    <text evidence="2">The sequence shown here is derived from an EMBL/GenBank/DDBJ whole genome shotgun (WGS) entry which is preliminary data.</text>
</comment>
<accession>A0ABU1TK29</accession>
<dbReference type="Proteomes" id="UP001255185">
    <property type="component" value="Unassembled WGS sequence"/>
</dbReference>
<evidence type="ECO:0000313" key="2">
    <source>
        <dbReference type="EMBL" id="MDR6966147.1"/>
    </source>
</evidence>
<keyword evidence="1" id="KW-1133">Transmembrane helix</keyword>